<comment type="caution">
    <text evidence="2">The sequence shown here is derived from an EMBL/GenBank/DDBJ whole genome shotgun (WGS) entry which is preliminary data.</text>
</comment>
<dbReference type="EMBL" id="JACHJW010000001">
    <property type="protein sequence ID" value="MBB4957837.1"/>
    <property type="molecule type" value="Genomic_DNA"/>
</dbReference>
<proteinExistence type="predicted"/>
<evidence type="ECO:0000313" key="2">
    <source>
        <dbReference type="EMBL" id="MBB4957837.1"/>
    </source>
</evidence>
<sequence length="388" mass="42402">MASREVPLYAYEKPDGPADRNRHPRPPTVTPHAPASLVVPPGLPAAATAARLVALQRAAGNTAIARLLGGSGPAERATDRATPDRPLAVQRANSYTDEAATISHYEPKIPTNSAPYHARDLVVRRPRQVAGTVSPTGTKGRPDAPAPWAMVQLAEAYRAARINAEQTSGKHYPHISVGDVWRDLLAGAGADRGHIMGLELGGDDISENIVPQWSFNQQSGPWRKHEKALRASKGATVEFTVNYASDQGSWRKAIIPRSIEYSVVGGPVTTWENAPDDNDLFRSGASPDDHNKALFEFVRTQAPPGTVCTEAKMDEYAFKALADAMARHQDHEAYVKARKANVKPVSQYDARLARITKSHIEKRKRTSLIKKLEASGRIVKKNNKYEIR</sequence>
<protein>
    <submittedName>
        <fullName evidence="2">Uncharacterized protein</fullName>
    </submittedName>
</protein>
<evidence type="ECO:0000256" key="1">
    <source>
        <dbReference type="SAM" id="MobiDB-lite"/>
    </source>
</evidence>
<name>A0A7W7SP90_9ACTN</name>
<dbReference type="RefSeq" id="WP_184534023.1">
    <property type="nucleotide sequence ID" value="NZ_JACHJW010000001.1"/>
</dbReference>
<organism evidence="2 3">
    <name type="scientific">Micromonospora polyrhachis</name>
    <dbReference type="NCBI Taxonomy" id="1282883"/>
    <lineage>
        <taxon>Bacteria</taxon>
        <taxon>Bacillati</taxon>
        <taxon>Actinomycetota</taxon>
        <taxon>Actinomycetes</taxon>
        <taxon>Micromonosporales</taxon>
        <taxon>Micromonosporaceae</taxon>
        <taxon>Micromonospora</taxon>
    </lineage>
</organism>
<dbReference type="AlphaFoldDB" id="A0A7W7SP90"/>
<feature type="compositionally biased region" description="Basic and acidic residues" evidence="1">
    <location>
        <begin position="12"/>
        <end position="21"/>
    </location>
</feature>
<reference evidence="2 3" key="1">
    <citation type="submission" date="2020-08" db="EMBL/GenBank/DDBJ databases">
        <title>Sequencing the genomes of 1000 actinobacteria strains.</title>
        <authorList>
            <person name="Klenk H.-P."/>
        </authorList>
    </citation>
    <scope>NUCLEOTIDE SEQUENCE [LARGE SCALE GENOMIC DNA]</scope>
    <source>
        <strain evidence="2 3">DSM 45886</strain>
    </source>
</reference>
<dbReference type="Proteomes" id="UP000578819">
    <property type="component" value="Unassembled WGS sequence"/>
</dbReference>
<gene>
    <name evidence="2" type="ORF">FHR38_001570</name>
</gene>
<accession>A0A7W7SP90</accession>
<feature type="region of interest" description="Disordered" evidence="1">
    <location>
        <begin position="1"/>
        <end position="36"/>
    </location>
</feature>
<evidence type="ECO:0000313" key="3">
    <source>
        <dbReference type="Proteomes" id="UP000578819"/>
    </source>
</evidence>
<keyword evidence="3" id="KW-1185">Reference proteome</keyword>